<keyword evidence="2" id="KW-0472">Membrane</keyword>
<gene>
    <name evidence="3" type="ORF">E1163_15235</name>
</gene>
<dbReference type="Gene3D" id="1.25.40.10">
    <property type="entry name" value="Tetratricopeptide repeat domain"/>
    <property type="match status" value="2"/>
</dbReference>
<evidence type="ECO:0000256" key="1">
    <source>
        <dbReference type="PROSITE-ProRule" id="PRU00339"/>
    </source>
</evidence>
<keyword evidence="2" id="KW-1133">Transmembrane helix</keyword>
<dbReference type="InterPro" id="IPR019734">
    <property type="entry name" value="TPR_rpt"/>
</dbReference>
<keyword evidence="4" id="KW-1185">Reference proteome</keyword>
<dbReference type="PANTHER" id="PTHR10098">
    <property type="entry name" value="RAPSYN-RELATED"/>
    <property type="match status" value="1"/>
</dbReference>
<comment type="caution">
    <text evidence="3">The sequence shown here is derived from an EMBL/GenBank/DDBJ whole genome shotgun (WGS) entry which is preliminary data.</text>
</comment>
<dbReference type="EMBL" id="SMLW01000574">
    <property type="protein sequence ID" value="MTI26310.1"/>
    <property type="molecule type" value="Genomic_DNA"/>
</dbReference>
<feature type="repeat" description="TPR" evidence="1">
    <location>
        <begin position="117"/>
        <end position="150"/>
    </location>
</feature>
<dbReference type="InterPro" id="IPR011990">
    <property type="entry name" value="TPR-like_helical_dom_sf"/>
</dbReference>
<feature type="transmembrane region" description="Helical" evidence="2">
    <location>
        <begin position="396"/>
        <end position="415"/>
    </location>
</feature>
<accession>A0ABW9RTH7</accession>
<dbReference type="Proteomes" id="UP000798808">
    <property type="component" value="Unassembled WGS sequence"/>
</dbReference>
<name>A0ABW9RTH7_9BACT</name>
<keyword evidence="2" id="KW-0812">Transmembrane</keyword>
<dbReference type="Pfam" id="PF13424">
    <property type="entry name" value="TPR_12"/>
    <property type="match status" value="2"/>
</dbReference>
<dbReference type="RefSeq" id="WP_155173322.1">
    <property type="nucleotide sequence ID" value="NZ_BAAAFL010000012.1"/>
</dbReference>
<keyword evidence="1" id="KW-0802">TPR repeat</keyword>
<feature type="repeat" description="TPR" evidence="1">
    <location>
        <begin position="234"/>
        <end position="267"/>
    </location>
</feature>
<reference evidence="3 4" key="1">
    <citation type="submission" date="2019-02" db="EMBL/GenBank/DDBJ databases">
        <authorList>
            <person name="Goldberg S.R."/>
            <person name="Haltli B.A."/>
            <person name="Correa H."/>
            <person name="Russell K.G."/>
        </authorList>
    </citation>
    <scope>NUCLEOTIDE SEQUENCE [LARGE SCALE GENOMIC DNA]</scope>
    <source>
        <strain evidence="3 4">JCM 16186</strain>
    </source>
</reference>
<sequence length="427" mass="49197">MKYLISLALSLCFISTKGSDIDSLLNKLKTTPDGEEKIELLYKLSKGIYNSDLERAYEYAIQQKELSVKLDKQLWLAKAHGLLGFLAKQGKSPGDAIPHYVKAIEIFKNLNEYLYLADNYYNLANIFLLAEDYTNAQKYYEKAYELFSKEGDESYFAWINLNLGKCYAAKGMHELAIGKYDTALLQTKDAYTINLLYNRIGISYFDQKKYEQARNSYLQSISVEGLSDKKRKEVIAFNNIGETYLQEGDYDKAEDYFRNSLSLINYVSDADNKLTCLTLLNFGQLFLATEQLDSAEMYLKTMANKADESTINRDLLKALHLLNRVHNINAEKLIFPDGKEMLLFENLYNAQLTLLDDLNKKLIVLNNQYMLQVNYEVPLLKEQVDQLVTSLEANKIYLGITILLALAIIIPFSVVRWRYYRIKKVLS</sequence>
<dbReference type="PROSITE" id="PS50293">
    <property type="entry name" value="TPR_REGION"/>
    <property type="match status" value="1"/>
</dbReference>
<organism evidence="3 4">
    <name type="scientific">Fulvivirga kasyanovii</name>
    <dbReference type="NCBI Taxonomy" id="396812"/>
    <lineage>
        <taxon>Bacteria</taxon>
        <taxon>Pseudomonadati</taxon>
        <taxon>Bacteroidota</taxon>
        <taxon>Cytophagia</taxon>
        <taxon>Cytophagales</taxon>
        <taxon>Fulvivirgaceae</taxon>
        <taxon>Fulvivirga</taxon>
    </lineage>
</organism>
<dbReference type="SMART" id="SM00028">
    <property type="entry name" value="TPR"/>
    <property type="match status" value="5"/>
</dbReference>
<dbReference type="SUPFAM" id="SSF48452">
    <property type="entry name" value="TPR-like"/>
    <property type="match status" value="2"/>
</dbReference>
<evidence type="ECO:0000313" key="3">
    <source>
        <dbReference type="EMBL" id="MTI26310.1"/>
    </source>
</evidence>
<evidence type="ECO:0000256" key="2">
    <source>
        <dbReference type="SAM" id="Phobius"/>
    </source>
</evidence>
<evidence type="ECO:0000313" key="4">
    <source>
        <dbReference type="Proteomes" id="UP000798808"/>
    </source>
</evidence>
<proteinExistence type="predicted"/>
<dbReference type="PROSITE" id="PS50005">
    <property type="entry name" value="TPR"/>
    <property type="match status" value="2"/>
</dbReference>
<dbReference type="Pfam" id="PF13181">
    <property type="entry name" value="TPR_8"/>
    <property type="match status" value="1"/>
</dbReference>
<protein>
    <submittedName>
        <fullName evidence="3">Tetratricopeptide repeat protein</fullName>
    </submittedName>
</protein>